<protein>
    <submittedName>
        <fullName evidence="1">Uncharacterized protein</fullName>
    </submittedName>
</protein>
<gene>
    <name evidence="1" type="ORF">SDC9_130806</name>
</gene>
<evidence type="ECO:0000313" key="1">
    <source>
        <dbReference type="EMBL" id="MPM83737.1"/>
    </source>
</evidence>
<sequence length="57" mass="5925">MKSIQGHVGESVNAPIKMSLQGGPEANVHIVVVTIVVIPIARAGVPPHSALTIQHQP</sequence>
<name>A0A645D3J6_9ZZZZ</name>
<organism evidence="1">
    <name type="scientific">bioreactor metagenome</name>
    <dbReference type="NCBI Taxonomy" id="1076179"/>
    <lineage>
        <taxon>unclassified sequences</taxon>
        <taxon>metagenomes</taxon>
        <taxon>ecological metagenomes</taxon>
    </lineage>
</organism>
<comment type="caution">
    <text evidence="1">The sequence shown here is derived from an EMBL/GenBank/DDBJ whole genome shotgun (WGS) entry which is preliminary data.</text>
</comment>
<proteinExistence type="predicted"/>
<dbReference type="AlphaFoldDB" id="A0A645D3J6"/>
<reference evidence="1" key="1">
    <citation type="submission" date="2019-08" db="EMBL/GenBank/DDBJ databases">
        <authorList>
            <person name="Kucharzyk K."/>
            <person name="Murdoch R.W."/>
            <person name="Higgins S."/>
            <person name="Loffler F."/>
        </authorList>
    </citation>
    <scope>NUCLEOTIDE SEQUENCE</scope>
</reference>
<dbReference type="EMBL" id="VSSQ01032469">
    <property type="protein sequence ID" value="MPM83737.1"/>
    <property type="molecule type" value="Genomic_DNA"/>
</dbReference>
<accession>A0A645D3J6</accession>